<sequence length="64" mass="7378">MDEVEPEAGWFRVTEPLDGVVSAKQEAAIRAYAAEEGFETLRGYHMRLRMLGWDYYDVLRVVSP</sequence>
<accession>A0A532UQ02</accession>
<evidence type="ECO:0000313" key="1">
    <source>
        <dbReference type="EMBL" id="TKJ36877.1"/>
    </source>
</evidence>
<reference evidence="1 2" key="1">
    <citation type="submission" date="2017-06" db="EMBL/GenBank/DDBJ databases">
        <title>Novel microbial phyla capable of carbon fixation and sulfur reduction in deep-sea sediments.</title>
        <authorList>
            <person name="Huang J."/>
            <person name="Baker B."/>
            <person name="Wang Y."/>
        </authorList>
    </citation>
    <scope>NUCLEOTIDE SEQUENCE [LARGE SCALE GENOMIC DNA]</scope>
    <source>
        <strain evidence="1">B3_TA06</strain>
    </source>
</reference>
<comment type="caution">
    <text evidence="1">The sequence shown here is derived from an EMBL/GenBank/DDBJ whole genome shotgun (WGS) entry which is preliminary data.</text>
</comment>
<dbReference type="EMBL" id="NJBO01000038">
    <property type="protein sequence ID" value="TKJ36877.1"/>
    <property type="molecule type" value="Genomic_DNA"/>
</dbReference>
<dbReference type="Proteomes" id="UP000317778">
    <property type="component" value="Unassembled WGS sequence"/>
</dbReference>
<dbReference type="AlphaFoldDB" id="A0A532UQ02"/>
<proteinExistence type="predicted"/>
<gene>
    <name evidence="1" type="ORF">CEE36_11360</name>
</gene>
<evidence type="ECO:0000313" key="2">
    <source>
        <dbReference type="Proteomes" id="UP000317778"/>
    </source>
</evidence>
<name>A0A532UQ02_UNCT6</name>
<protein>
    <submittedName>
        <fullName evidence="1">Uncharacterized protein</fullName>
    </submittedName>
</protein>
<organism evidence="1 2">
    <name type="scientific">candidate division TA06 bacterium B3_TA06</name>
    <dbReference type="NCBI Taxonomy" id="2012487"/>
    <lineage>
        <taxon>Bacteria</taxon>
        <taxon>Bacteria division TA06</taxon>
    </lineage>
</organism>